<sequence>MERETMQKRELSVIGIIVAIVVVAVVGFFVVSSMTKPRYDLTSTQAEVRLNSGKSIDSKVIKVKINKVENKTALGQNLQAGKHLNFYPVSQQYALKKGDTVLFKAKKAKSIFNSWLISGNVEK</sequence>
<accession>A0NKE1</accession>
<dbReference type="HOGENOM" id="CLU_164000_0_0_9"/>
<reference evidence="2 3" key="1">
    <citation type="submission" date="2006-11" db="EMBL/GenBank/DDBJ databases">
        <authorList>
            <consortium name="Laboratoire de Microbiologie (Universite Bourgogne)"/>
            <consortium name="GENOME Express"/>
            <consortium name="UMR Oenologie Ampelologie (Universite Bordeaux 2)"/>
            <person name="Guzzo J."/>
        </authorList>
    </citation>
    <scope>NUCLEOTIDE SEQUENCE [LARGE SCALE GENOMIC DNA]</scope>
    <source>
        <strain evidence="2 3">ATCC BAA-1163</strain>
    </source>
</reference>
<evidence type="ECO:0000313" key="3">
    <source>
        <dbReference type="Proteomes" id="UP000003346"/>
    </source>
</evidence>
<protein>
    <submittedName>
        <fullName evidence="2">Prophage Lp2 protein 7</fullName>
    </submittedName>
</protein>
<comment type="caution">
    <text evidence="2">The sequence shown here is derived from an EMBL/GenBank/DDBJ whole genome shotgun (WGS) entry which is preliminary data.</text>
</comment>
<keyword evidence="1" id="KW-0472">Membrane</keyword>
<organism evidence="2 3">
    <name type="scientific">Oenococcus oeni ATCC BAA-1163</name>
    <dbReference type="NCBI Taxonomy" id="379360"/>
    <lineage>
        <taxon>Bacteria</taxon>
        <taxon>Bacillati</taxon>
        <taxon>Bacillota</taxon>
        <taxon>Bacilli</taxon>
        <taxon>Lactobacillales</taxon>
        <taxon>Lactobacillaceae</taxon>
        <taxon>Oenococcus</taxon>
    </lineage>
</organism>
<keyword evidence="1" id="KW-0812">Transmembrane</keyword>
<gene>
    <name evidence="2" type="ORF">OENOO_63025</name>
</gene>
<name>A0NKE1_OENOE</name>
<keyword evidence="1" id="KW-1133">Transmembrane helix</keyword>
<proteinExistence type="predicted"/>
<dbReference type="Proteomes" id="UP000003346">
    <property type="component" value="Unassembled WGS sequence"/>
</dbReference>
<dbReference type="AlphaFoldDB" id="A0NKE1"/>
<evidence type="ECO:0000313" key="2">
    <source>
        <dbReference type="EMBL" id="EAV38994.1"/>
    </source>
</evidence>
<evidence type="ECO:0000256" key="1">
    <source>
        <dbReference type="SAM" id="Phobius"/>
    </source>
</evidence>
<feature type="transmembrane region" description="Helical" evidence="1">
    <location>
        <begin position="12"/>
        <end position="31"/>
    </location>
</feature>
<dbReference type="EMBL" id="AAUV01000058">
    <property type="protein sequence ID" value="EAV38994.1"/>
    <property type="molecule type" value="Genomic_DNA"/>
</dbReference>